<evidence type="ECO:0000313" key="2">
    <source>
        <dbReference type="EMBL" id="MBU5626564.1"/>
    </source>
</evidence>
<reference evidence="2 3" key="1">
    <citation type="submission" date="2021-06" db="EMBL/GenBank/DDBJ databases">
        <authorList>
            <person name="Sun Q."/>
            <person name="Li D."/>
        </authorList>
    </citation>
    <scope>NUCLEOTIDE SEQUENCE [LARGE SCALE GENOMIC DNA]</scope>
    <source>
        <strain evidence="2 3">MSJ-2</strain>
    </source>
</reference>
<protein>
    <recommendedName>
        <fullName evidence="1">DUF6487 domain-containing protein</fullName>
    </recommendedName>
</protein>
<comment type="caution">
    <text evidence="2">The sequence shown here is derived from an EMBL/GenBank/DDBJ whole genome shotgun (WGS) entry which is preliminary data.</text>
</comment>
<dbReference type="InterPro" id="IPR045504">
    <property type="entry name" value="DUF6487"/>
</dbReference>
<organism evidence="2 3">
    <name type="scientific">Dysosmobacter acutus</name>
    <dbReference type="NCBI Taxonomy" id="2841504"/>
    <lineage>
        <taxon>Bacteria</taxon>
        <taxon>Bacillati</taxon>
        <taxon>Bacillota</taxon>
        <taxon>Clostridia</taxon>
        <taxon>Eubacteriales</taxon>
        <taxon>Oscillospiraceae</taxon>
        <taxon>Dysosmobacter</taxon>
    </lineage>
</organism>
<evidence type="ECO:0000313" key="3">
    <source>
        <dbReference type="Proteomes" id="UP000787672"/>
    </source>
</evidence>
<name>A0ABS6F8F3_9FIRM</name>
<keyword evidence="3" id="KW-1185">Reference proteome</keyword>
<evidence type="ECO:0000259" key="1">
    <source>
        <dbReference type="Pfam" id="PF20097"/>
    </source>
</evidence>
<dbReference type="Proteomes" id="UP000787672">
    <property type="component" value="Unassembled WGS sequence"/>
</dbReference>
<dbReference type="Pfam" id="PF20097">
    <property type="entry name" value="DUF6487"/>
    <property type="match status" value="1"/>
</dbReference>
<dbReference type="EMBL" id="JAHLQN010000001">
    <property type="protein sequence ID" value="MBU5626564.1"/>
    <property type="molecule type" value="Genomic_DNA"/>
</dbReference>
<feature type="domain" description="DUF6487" evidence="1">
    <location>
        <begin position="3"/>
        <end position="69"/>
    </location>
</feature>
<gene>
    <name evidence="2" type="ORF">KQI82_06475</name>
</gene>
<proteinExistence type="predicted"/>
<accession>A0ABS6F8F3</accession>
<sequence>MNCPKCGNSMQPGFLQAGNVIAFNKTRHRVSLNPKHEEDVMIARKAFTSTDFYGSVCKECGLIVFDYKNPISRL</sequence>